<protein>
    <submittedName>
        <fullName evidence="4">Glycosyl hydrolases family 2, sugar binding domain protein</fullName>
    </submittedName>
</protein>
<feature type="chain" id="PRO_5001477181" evidence="2">
    <location>
        <begin position="21"/>
        <end position="654"/>
    </location>
</feature>
<dbReference type="Pfam" id="PF03629">
    <property type="entry name" value="SASA"/>
    <property type="match status" value="2"/>
</dbReference>
<organism evidence="4 5">
    <name type="scientific">Bacteroides fragilis str. 3988T(B)14</name>
    <dbReference type="NCBI Taxonomy" id="1339315"/>
    <lineage>
        <taxon>Bacteria</taxon>
        <taxon>Pseudomonadati</taxon>
        <taxon>Bacteroidota</taxon>
        <taxon>Bacteroidia</taxon>
        <taxon>Bacteroidales</taxon>
        <taxon>Bacteroidaceae</taxon>
        <taxon>Bacteroides</taxon>
    </lineage>
</organism>
<gene>
    <name evidence="4" type="ORF">M124_2890</name>
</gene>
<dbReference type="InterPro" id="IPR013783">
    <property type="entry name" value="Ig-like_fold"/>
</dbReference>
<dbReference type="PANTHER" id="PTHR22901:SF0">
    <property type="entry name" value="SIALATE O-ACETYLESTERASE"/>
    <property type="match status" value="1"/>
</dbReference>
<dbReference type="PANTHER" id="PTHR22901">
    <property type="entry name" value="SIALATE O-ACETYLESTERASE"/>
    <property type="match status" value="1"/>
</dbReference>
<keyword evidence="1 4" id="KW-0378">Hydrolase</keyword>
<feature type="signal peptide" evidence="2">
    <location>
        <begin position="1"/>
        <end position="20"/>
    </location>
</feature>
<dbReference type="PATRIC" id="fig|1339315.3.peg.3571"/>
<dbReference type="RefSeq" id="WP_005814740.1">
    <property type="nucleotide sequence ID" value="NZ_JGCY01000366.1"/>
</dbReference>
<dbReference type="InterPro" id="IPR005181">
    <property type="entry name" value="SASA"/>
</dbReference>
<dbReference type="Gene3D" id="3.40.50.1110">
    <property type="entry name" value="SGNH hydrolase"/>
    <property type="match status" value="2"/>
</dbReference>
<comment type="caution">
    <text evidence="4">The sequence shown here is derived from an EMBL/GenBank/DDBJ whole genome shotgun (WGS) entry which is preliminary data.</text>
</comment>
<proteinExistence type="predicted"/>
<dbReference type="Proteomes" id="UP000020529">
    <property type="component" value="Unassembled WGS sequence"/>
</dbReference>
<reference evidence="4 5" key="1">
    <citation type="submission" date="2014-02" db="EMBL/GenBank/DDBJ databases">
        <authorList>
            <person name="Sears C."/>
            <person name="Carroll K."/>
            <person name="Sack B.R."/>
            <person name="Qadri F."/>
            <person name="Myers L.L."/>
            <person name="Chung G.-T."/>
            <person name="Escheverria P."/>
            <person name="Fraser C.M."/>
            <person name="Sadzewicz L."/>
            <person name="Shefchek K.A."/>
            <person name="Tallon L."/>
            <person name="Das S.P."/>
            <person name="Daugherty S."/>
            <person name="Mongodin E.F."/>
        </authorList>
    </citation>
    <scope>NUCLEOTIDE SEQUENCE [LARGE SCALE GENOMIC DNA]</scope>
    <source>
        <strain evidence="5">3988T(B)14</strain>
    </source>
</reference>
<feature type="domain" description="Sialate O-acetylesterase" evidence="3">
    <location>
        <begin position="105"/>
        <end position="223"/>
    </location>
</feature>
<sequence>MKNKCMLVVILLILSGTAFAKIVLPPIFSDNMVLQQQTNAPIWGEAQPMKTVKVTTSWDGKTYAVQADKAGKWKVTVHTPVAGGPYEIALTDGKKVNLKNVMIGEVWICSGQSNMEMPLGGWGKITNYQKEIAEAGHSNIRLLQIEQINSTQPETNIKVRNDSWQVCSPITIPEFSATAYFFGREISEKQNVPVGLIHTSWGGTNVESWISGEVLKEMPEFVKTVESIQKMPGDKKILKAEYLKELTAWNNRVDEGFAEGKPVRAAASLDDKDWESMNFPGEVGPQLAGFDGVMWVRKEIEIPASWAGKDIQLSLGAIDDNDITYWNGIEIGRTDGPTLQRKYIIPEKMVKAGKAILAIRVLDTGGNCGIWGDLYLRSTNDEQISLSGDWKYQVAADTHKVGALPVDRSVDPNLPTSLYNAMIHPLISYGIRGAIWYQGENNSSRAYQYRELFPLVIENWRRDWKQDFPFYFVQLANFMHEVSQPAESEWAELREAQMRALAVGNTGMAVIIDRGDANDIHPKDKQTVGHRLALIARAKTYGEKLPYSGPIYRSHQIVGNKIILSFDHTDGGLKSSDGKELKGFAIAGRNHEFHWAKAEIDGDKIIVSAPEAVPYPVAVRYAWANNPVCNLYNGAGLPASPFRTDDWRGITQKD</sequence>
<dbReference type="EMBL" id="JGCY01000366">
    <property type="protein sequence ID" value="EXY73346.1"/>
    <property type="molecule type" value="Genomic_DNA"/>
</dbReference>
<dbReference type="Gene3D" id="2.60.40.10">
    <property type="entry name" value="Immunoglobulins"/>
    <property type="match status" value="1"/>
</dbReference>
<dbReference type="InterPro" id="IPR036514">
    <property type="entry name" value="SGNH_hydro_sf"/>
</dbReference>
<evidence type="ECO:0000256" key="1">
    <source>
        <dbReference type="ARBA" id="ARBA00022801"/>
    </source>
</evidence>
<name>A0A015TRR5_BACFG</name>
<evidence type="ECO:0000313" key="5">
    <source>
        <dbReference type="Proteomes" id="UP000020529"/>
    </source>
</evidence>
<dbReference type="AlphaFoldDB" id="A0A015TRR5"/>
<dbReference type="InterPro" id="IPR008979">
    <property type="entry name" value="Galactose-bd-like_sf"/>
</dbReference>
<dbReference type="SUPFAM" id="SSF49785">
    <property type="entry name" value="Galactose-binding domain-like"/>
    <property type="match status" value="1"/>
</dbReference>
<accession>A0A015TRR5</accession>
<keyword evidence="2" id="KW-0732">Signal</keyword>
<evidence type="ECO:0000256" key="2">
    <source>
        <dbReference type="SAM" id="SignalP"/>
    </source>
</evidence>
<dbReference type="GO" id="GO:0001681">
    <property type="term" value="F:sialate O-acetylesterase activity"/>
    <property type="evidence" value="ECO:0007669"/>
    <property type="project" value="InterPro"/>
</dbReference>
<dbReference type="GO" id="GO:0005975">
    <property type="term" value="P:carbohydrate metabolic process"/>
    <property type="evidence" value="ECO:0007669"/>
    <property type="project" value="TreeGrafter"/>
</dbReference>
<dbReference type="SUPFAM" id="SSF52266">
    <property type="entry name" value="SGNH hydrolase"/>
    <property type="match status" value="1"/>
</dbReference>
<evidence type="ECO:0000259" key="3">
    <source>
        <dbReference type="Pfam" id="PF03629"/>
    </source>
</evidence>
<evidence type="ECO:0000313" key="4">
    <source>
        <dbReference type="EMBL" id="EXY73346.1"/>
    </source>
</evidence>
<feature type="domain" description="Sialate O-acetylesterase" evidence="3">
    <location>
        <begin position="416"/>
        <end position="514"/>
    </location>
</feature>
<dbReference type="InterPro" id="IPR039329">
    <property type="entry name" value="SIAE"/>
</dbReference>